<evidence type="ECO:0000256" key="10">
    <source>
        <dbReference type="ARBA" id="ARBA00048954"/>
    </source>
</evidence>
<comment type="catalytic activity">
    <reaction evidence="10 12">
        <text>ATP + H2O = ADP + phosphate + H(+)</text>
        <dbReference type="Rhea" id="RHEA:13065"/>
        <dbReference type="ChEBI" id="CHEBI:15377"/>
        <dbReference type="ChEBI" id="CHEBI:15378"/>
        <dbReference type="ChEBI" id="CHEBI:30616"/>
        <dbReference type="ChEBI" id="CHEBI:43474"/>
        <dbReference type="ChEBI" id="CHEBI:456216"/>
        <dbReference type="EC" id="5.6.2.3"/>
    </reaction>
</comment>
<dbReference type="InterPro" id="IPR007693">
    <property type="entry name" value="DNA_helicase_DnaB-like_N"/>
</dbReference>
<reference evidence="15 16" key="1">
    <citation type="submission" date="2024-01" db="EMBL/GenBank/DDBJ databases">
        <title>Sphingobacterium tenebrionis sp. nov., a novel endophyte isolated from tenebrio molitor intestines.</title>
        <authorList>
            <person name="Zhang C."/>
        </authorList>
    </citation>
    <scope>NUCLEOTIDE SEQUENCE [LARGE SCALE GENOMIC DNA]</scope>
    <source>
        <strain evidence="15 16">PU5-4</strain>
    </source>
</reference>
<evidence type="ECO:0000256" key="5">
    <source>
        <dbReference type="ARBA" id="ARBA00022801"/>
    </source>
</evidence>
<dbReference type="Proteomes" id="UP001363035">
    <property type="component" value="Unassembled WGS sequence"/>
</dbReference>
<evidence type="ECO:0000256" key="2">
    <source>
        <dbReference type="ARBA" id="ARBA00022515"/>
    </source>
</evidence>
<dbReference type="Pfam" id="PF03796">
    <property type="entry name" value="DnaB_C"/>
    <property type="match status" value="1"/>
</dbReference>
<proteinExistence type="inferred from homology"/>
<dbReference type="SUPFAM" id="SSF48024">
    <property type="entry name" value="N-terminal domain of DnaB helicase"/>
    <property type="match status" value="1"/>
</dbReference>
<dbReference type="Pfam" id="PF00772">
    <property type="entry name" value="DnaB"/>
    <property type="match status" value="1"/>
</dbReference>
<evidence type="ECO:0000256" key="12">
    <source>
        <dbReference type="RuleBase" id="RU362085"/>
    </source>
</evidence>
<evidence type="ECO:0000256" key="1">
    <source>
        <dbReference type="ARBA" id="ARBA00008428"/>
    </source>
</evidence>
<keyword evidence="3 12" id="KW-0235">DNA replication</keyword>
<dbReference type="PANTHER" id="PTHR30153">
    <property type="entry name" value="REPLICATIVE DNA HELICASE DNAB"/>
    <property type="match status" value="1"/>
</dbReference>
<dbReference type="NCBIfam" id="TIGR00665">
    <property type="entry name" value="DnaB"/>
    <property type="match status" value="1"/>
</dbReference>
<dbReference type="RefSeq" id="WP_099365289.1">
    <property type="nucleotide sequence ID" value="NZ_JAYLLN010000006.1"/>
</dbReference>
<evidence type="ECO:0000256" key="9">
    <source>
        <dbReference type="ARBA" id="ARBA00023235"/>
    </source>
</evidence>
<dbReference type="SUPFAM" id="SSF52540">
    <property type="entry name" value="P-loop containing nucleoside triphosphate hydrolases"/>
    <property type="match status" value="1"/>
</dbReference>
<keyword evidence="9" id="KW-0413">Isomerase</keyword>
<evidence type="ECO:0000256" key="8">
    <source>
        <dbReference type="ARBA" id="ARBA00023125"/>
    </source>
</evidence>
<evidence type="ECO:0000259" key="14">
    <source>
        <dbReference type="PROSITE" id="PS51199"/>
    </source>
</evidence>
<keyword evidence="4 12" id="KW-0547">Nucleotide-binding</keyword>
<dbReference type="Gene3D" id="3.40.50.300">
    <property type="entry name" value="P-loop containing nucleotide triphosphate hydrolases"/>
    <property type="match status" value="1"/>
</dbReference>
<comment type="function">
    <text evidence="12">The main replicative DNA helicase, it participates in initiation and elongation during chromosome replication. Travels ahead of the DNA replisome, separating dsDNA into templates for DNA synthesis. A processive ATP-dependent 5'-3' DNA helicase it has DNA-dependent ATPase activity.</text>
</comment>
<evidence type="ECO:0000256" key="13">
    <source>
        <dbReference type="SAM" id="MobiDB-lite"/>
    </source>
</evidence>
<evidence type="ECO:0000256" key="6">
    <source>
        <dbReference type="ARBA" id="ARBA00022806"/>
    </source>
</evidence>
<evidence type="ECO:0000256" key="4">
    <source>
        <dbReference type="ARBA" id="ARBA00022741"/>
    </source>
</evidence>
<sequence length="532" mass="58762">MSLENEHTNSQSGQSNRPNFKQKRTSVNNLISGLGKIPPQALDLEEAVLGALMLEKNALSEVIDILKPDSFYKEAHQQIFQAIYNLFQKTSPIDLLTVIAELRGMGALEMVGGAYYITQLTDRVVSAANIEYHARIISQKYIQRELIKVSTEIINASYDETSDIFDLLDHAEKSLFDIAQNNLRRDSRKMDDIMREAINNLELLRDRTDGLTGIPSGLTALDRMTSGWQPSDLVIIAARPAMGKTAFVLSVARNAAVDHQRAVAVFSLEMSSVQLVNRLIAGETEIEQEKLKKGNLADHEWQQLHSRIGRLTEAPLIIDDTPALNVFEFRAKCRRLKAQYDIQMVIVDYLQLMHGKGDGKGGGGNREQEIGSISRALKSVAKELNIPVLALSQLSRAVESRPGNSKRPMLSDLRESGSIEQDADMVLFLYRPEYYGLMEDEEGRSTVGVGEVIIAKHRNGETGIVPLRFVGKYVKFVDLEDDFSGMGGPEGGSFNDFGGASSAMQPSSDFGGFGGGITMPSRMNDMPDDAPF</sequence>
<keyword evidence="7 12" id="KW-0067">ATP-binding</keyword>
<keyword evidence="6 12" id="KW-0347">Helicase</keyword>
<dbReference type="InterPro" id="IPR007694">
    <property type="entry name" value="DNA_helicase_DnaB-like_C"/>
</dbReference>
<dbReference type="PROSITE" id="PS51199">
    <property type="entry name" value="SF4_HELICASE"/>
    <property type="match status" value="1"/>
</dbReference>
<keyword evidence="5 12" id="KW-0378">Hydrolase</keyword>
<dbReference type="Gene3D" id="1.10.860.10">
    <property type="entry name" value="DNAb Helicase, Chain A"/>
    <property type="match status" value="1"/>
</dbReference>
<dbReference type="InterPro" id="IPR027417">
    <property type="entry name" value="P-loop_NTPase"/>
</dbReference>
<dbReference type="NCBIfam" id="NF004384">
    <property type="entry name" value="PRK05748.1"/>
    <property type="match status" value="1"/>
</dbReference>
<dbReference type="InterPro" id="IPR007692">
    <property type="entry name" value="DNA_helicase_DnaB"/>
</dbReference>
<evidence type="ECO:0000256" key="3">
    <source>
        <dbReference type="ARBA" id="ARBA00022705"/>
    </source>
</evidence>
<dbReference type="InterPro" id="IPR036185">
    <property type="entry name" value="DNA_heli_DnaB-like_N_sf"/>
</dbReference>
<dbReference type="InterPro" id="IPR016136">
    <property type="entry name" value="DNA_helicase_N/primase_C"/>
</dbReference>
<dbReference type="GO" id="GO:0016787">
    <property type="term" value="F:hydrolase activity"/>
    <property type="evidence" value="ECO:0007669"/>
    <property type="project" value="UniProtKB-KW"/>
</dbReference>
<feature type="compositionally biased region" description="Polar residues" evidence="13">
    <location>
        <begin position="8"/>
        <end position="22"/>
    </location>
</feature>
<dbReference type="PANTHER" id="PTHR30153:SF2">
    <property type="entry name" value="REPLICATIVE DNA HELICASE"/>
    <property type="match status" value="1"/>
</dbReference>
<keyword evidence="2 12" id="KW-0639">Primosome</keyword>
<dbReference type="EMBL" id="JAYLLN010000006">
    <property type="protein sequence ID" value="MEI5984173.1"/>
    <property type="molecule type" value="Genomic_DNA"/>
</dbReference>
<evidence type="ECO:0000256" key="7">
    <source>
        <dbReference type="ARBA" id="ARBA00022840"/>
    </source>
</evidence>
<evidence type="ECO:0000313" key="15">
    <source>
        <dbReference type="EMBL" id="MEI5984173.1"/>
    </source>
</evidence>
<dbReference type="GO" id="GO:0003678">
    <property type="term" value="F:DNA helicase activity"/>
    <property type="evidence" value="ECO:0007669"/>
    <property type="project" value="UniProtKB-EC"/>
</dbReference>
<accession>A0ABU8I3R7</accession>
<dbReference type="EC" id="5.6.2.3" evidence="11 12"/>
<comment type="caution">
    <text evidence="15">The sequence shown here is derived from an EMBL/GenBank/DDBJ whole genome shotgun (WGS) entry which is preliminary data.</text>
</comment>
<comment type="similarity">
    <text evidence="1 12">Belongs to the helicase family. DnaB subfamily.</text>
</comment>
<name>A0ABU8I3R7_9SPHI</name>
<evidence type="ECO:0000256" key="11">
    <source>
        <dbReference type="NCBIfam" id="TIGR00665"/>
    </source>
</evidence>
<keyword evidence="16" id="KW-1185">Reference proteome</keyword>
<protein>
    <recommendedName>
        <fullName evidence="11 12">Replicative DNA helicase</fullName>
        <ecNumber evidence="11 12">5.6.2.3</ecNumber>
    </recommendedName>
</protein>
<keyword evidence="8 12" id="KW-0238">DNA-binding</keyword>
<dbReference type="CDD" id="cd00984">
    <property type="entry name" value="DnaB_C"/>
    <property type="match status" value="1"/>
</dbReference>
<evidence type="ECO:0000313" key="16">
    <source>
        <dbReference type="Proteomes" id="UP001363035"/>
    </source>
</evidence>
<feature type="domain" description="SF4 helicase" evidence="14">
    <location>
        <begin position="207"/>
        <end position="483"/>
    </location>
</feature>
<organism evidence="15 16">
    <name type="scientific">Sphingobacterium tenebrionis</name>
    <dbReference type="NCBI Taxonomy" id="3111775"/>
    <lineage>
        <taxon>Bacteria</taxon>
        <taxon>Pseudomonadati</taxon>
        <taxon>Bacteroidota</taxon>
        <taxon>Sphingobacteriia</taxon>
        <taxon>Sphingobacteriales</taxon>
        <taxon>Sphingobacteriaceae</taxon>
        <taxon>Sphingobacterium</taxon>
    </lineage>
</organism>
<gene>
    <name evidence="15" type="primary">dnaB</name>
    <name evidence="15" type="ORF">VJ786_04570</name>
</gene>
<feature type="region of interest" description="Disordered" evidence="13">
    <location>
        <begin position="1"/>
        <end position="22"/>
    </location>
</feature>